<sequence length="730" mass="78730">MKTQELNEQSVAGRYRLKKAAVAAVSLSLFAVAAAVAYGLCTLQLKNVTQDILNNQREMQQSWVDKSLESIRAWHATVVEQARLVSSAEMFRLFAVDVRNLGSDGESRLSAPDAMENGDESLRNLAEQMGYMQDLLRDFARGKNWVSARIVSPKGNPFVVSKGDAPLGEAQVALVTRAVDRKTVVFGPVRALGDTMVIDLADPMYEVLGRGESVPVAVLFATLPVDRVLTAFLAQRQDQYGGLLPRILQAGGSGTEAVLLRDAKPALEPVQHMTPLADGLGFKRRQGLVGGGEAYSLGSYMNSLGWLVTIEAPADMVDALVESQAKQIYGLGILGSLGTALLLAFIWASLVSRSHRATAQHFKHLYTLIRQQKIMLDSVNASLQAGLMLMDKNGRLQMCNPAFCQMAGKDEEALKGIPVGEALPEDAALRLMEGMAQVSASGKEGSIEISVPQPGDVRLFRVTLFPFEDHDNSGEEGKGGCVGIFQDITEFRRRAEAARERQANSIAALVRAIESVDVNLIGHSMKMEHVADLLSGAMSLPDKDRETLRLAARLSQVGKIFVPRELLTKKGKLTPEEQAEVMRAPEYAYGILRDMQFNLPVPDAVFQMGERMDGSGLPQHLAGEAINHNARILAVVNAFCAMVSPRSYRAGMQPEEAVALLMKDKGFDSQIVSALANVAAADLQQAIATADAASKKSAHAAESGVMEGQDGQSEQEKSAGSRSENSAAAE</sequence>
<name>A0A212IVP5_9BACT</name>
<evidence type="ECO:0000313" key="4">
    <source>
        <dbReference type="EMBL" id="SBV91254.1"/>
    </source>
</evidence>
<dbReference type="Pfam" id="PF08448">
    <property type="entry name" value="PAS_4"/>
    <property type="match status" value="1"/>
</dbReference>
<protein>
    <submittedName>
        <fullName evidence="4">Putative PAS/PAC sensor protein</fullName>
    </submittedName>
</protein>
<dbReference type="InterPro" id="IPR003607">
    <property type="entry name" value="HD/PDEase_dom"/>
</dbReference>
<dbReference type="InterPro" id="IPR037522">
    <property type="entry name" value="HD_GYP_dom"/>
</dbReference>
<dbReference type="SUPFAM" id="SSF55785">
    <property type="entry name" value="PYP-like sensor domain (PAS domain)"/>
    <property type="match status" value="1"/>
</dbReference>
<dbReference type="PROSITE" id="PS51832">
    <property type="entry name" value="HD_GYP"/>
    <property type="match status" value="1"/>
</dbReference>
<proteinExistence type="predicted"/>
<dbReference type="Pfam" id="PF13487">
    <property type="entry name" value="HD_5"/>
    <property type="match status" value="1"/>
</dbReference>
<reference evidence="4" key="1">
    <citation type="submission" date="2016-04" db="EMBL/GenBank/DDBJ databases">
        <authorList>
            <person name="Evans L.H."/>
            <person name="Alamgir A."/>
            <person name="Owens N."/>
            <person name="Weber N.D."/>
            <person name="Virtaneva K."/>
            <person name="Barbian K."/>
            <person name="Babar A."/>
            <person name="Rosenke K."/>
        </authorList>
    </citation>
    <scope>NUCLEOTIDE SEQUENCE</scope>
    <source>
        <strain evidence="4">92-2</strain>
    </source>
</reference>
<dbReference type="RefSeq" id="WP_227118507.1">
    <property type="nucleotide sequence ID" value="NZ_LT598928.1"/>
</dbReference>
<evidence type="ECO:0000256" key="1">
    <source>
        <dbReference type="SAM" id="MobiDB-lite"/>
    </source>
</evidence>
<evidence type="ECO:0000259" key="3">
    <source>
        <dbReference type="PROSITE" id="PS51832"/>
    </source>
</evidence>
<keyword evidence="2" id="KW-1133">Transmembrane helix</keyword>
<dbReference type="CDD" id="cd00077">
    <property type="entry name" value="HDc"/>
    <property type="match status" value="1"/>
</dbReference>
<dbReference type="PANTHER" id="PTHR45228">
    <property type="entry name" value="CYCLIC DI-GMP PHOSPHODIESTERASE TM_0186-RELATED"/>
    <property type="match status" value="1"/>
</dbReference>
<dbReference type="SUPFAM" id="SSF109604">
    <property type="entry name" value="HD-domain/PDEase-like"/>
    <property type="match status" value="1"/>
</dbReference>
<dbReference type="Gene3D" id="1.10.3210.10">
    <property type="entry name" value="Hypothetical protein af1432"/>
    <property type="match status" value="1"/>
</dbReference>
<keyword evidence="2" id="KW-0812">Transmembrane</keyword>
<feature type="transmembrane region" description="Helical" evidence="2">
    <location>
        <begin position="20"/>
        <end position="40"/>
    </location>
</feature>
<dbReference type="Gene3D" id="3.30.450.20">
    <property type="entry name" value="PAS domain"/>
    <property type="match status" value="1"/>
</dbReference>
<accession>A0A212IVP5</accession>
<feature type="transmembrane region" description="Helical" evidence="2">
    <location>
        <begin position="328"/>
        <end position="350"/>
    </location>
</feature>
<gene>
    <name evidence="4" type="ORF">KM92DES2_10107</name>
</gene>
<dbReference type="AlphaFoldDB" id="A0A212IVP5"/>
<dbReference type="SMART" id="SM00091">
    <property type="entry name" value="PAS"/>
    <property type="match status" value="1"/>
</dbReference>
<feature type="region of interest" description="Disordered" evidence="1">
    <location>
        <begin position="691"/>
        <end position="730"/>
    </location>
</feature>
<dbReference type="CDD" id="cd00130">
    <property type="entry name" value="PAS"/>
    <property type="match status" value="1"/>
</dbReference>
<organism evidence="4">
    <name type="scientific">uncultured Desulfovibrio sp</name>
    <dbReference type="NCBI Taxonomy" id="167968"/>
    <lineage>
        <taxon>Bacteria</taxon>
        <taxon>Pseudomonadati</taxon>
        <taxon>Thermodesulfobacteriota</taxon>
        <taxon>Desulfovibrionia</taxon>
        <taxon>Desulfovibrionales</taxon>
        <taxon>Desulfovibrionaceae</taxon>
        <taxon>Desulfovibrio</taxon>
        <taxon>environmental samples</taxon>
    </lineage>
</organism>
<dbReference type="NCBIfam" id="TIGR00229">
    <property type="entry name" value="sensory_box"/>
    <property type="match status" value="1"/>
</dbReference>
<feature type="compositionally biased region" description="Polar residues" evidence="1">
    <location>
        <begin position="720"/>
        <end position="730"/>
    </location>
</feature>
<dbReference type="InterPro" id="IPR052020">
    <property type="entry name" value="Cyclic_di-GMP/3'3'-cGAMP_PDE"/>
</dbReference>
<dbReference type="InterPro" id="IPR035965">
    <property type="entry name" value="PAS-like_dom_sf"/>
</dbReference>
<evidence type="ECO:0000256" key="2">
    <source>
        <dbReference type="SAM" id="Phobius"/>
    </source>
</evidence>
<feature type="domain" description="HD-GYP" evidence="3">
    <location>
        <begin position="498"/>
        <end position="691"/>
    </location>
</feature>
<dbReference type="EMBL" id="FLUP01000001">
    <property type="protein sequence ID" value="SBV91254.1"/>
    <property type="molecule type" value="Genomic_DNA"/>
</dbReference>
<dbReference type="InterPro" id="IPR000014">
    <property type="entry name" value="PAS"/>
</dbReference>
<keyword evidence="2" id="KW-0472">Membrane</keyword>
<dbReference type="InterPro" id="IPR013656">
    <property type="entry name" value="PAS_4"/>
</dbReference>